<proteinExistence type="predicted"/>
<evidence type="ECO:0000313" key="2">
    <source>
        <dbReference type="EMBL" id="KAG0486280.1"/>
    </source>
</evidence>
<evidence type="ECO:0000256" key="1">
    <source>
        <dbReference type="SAM" id="MobiDB-lite"/>
    </source>
</evidence>
<dbReference type="AlphaFoldDB" id="A0A835V764"/>
<protein>
    <submittedName>
        <fullName evidence="2">Uncharacterized protein</fullName>
    </submittedName>
</protein>
<name>A0A835V764_VANPL</name>
<reference evidence="2 3" key="1">
    <citation type="journal article" date="2020" name="Nat. Food">
        <title>A phased Vanilla planifolia genome enables genetic improvement of flavour and production.</title>
        <authorList>
            <person name="Hasing T."/>
            <person name="Tang H."/>
            <person name="Brym M."/>
            <person name="Khazi F."/>
            <person name="Huang T."/>
            <person name="Chambers A.H."/>
        </authorList>
    </citation>
    <scope>NUCLEOTIDE SEQUENCE [LARGE SCALE GENOMIC DNA]</scope>
    <source>
        <tissue evidence="2">Leaf</tissue>
    </source>
</reference>
<dbReference type="EMBL" id="JADCNM010000004">
    <property type="protein sequence ID" value="KAG0486280.1"/>
    <property type="molecule type" value="Genomic_DNA"/>
</dbReference>
<comment type="caution">
    <text evidence="2">The sequence shown here is derived from an EMBL/GenBank/DDBJ whole genome shotgun (WGS) entry which is preliminary data.</text>
</comment>
<organism evidence="2 3">
    <name type="scientific">Vanilla planifolia</name>
    <name type="common">Vanilla</name>
    <dbReference type="NCBI Taxonomy" id="51239"/>
    <lineage>
        <taxon>Eukaryota</taxon>
        <taxon>Viridiplantae</taxon>
        <taxon>Streptophyta</taxon>
        <taxon>Embryophyta</taxon>
        <taxon>Tracheophyta</taxon>
        <taxon>Spermatophyta</taxon>
        <taxon>Magnoliopsida</taxon>
        <taxon>Liliopsida</taxon>
        <taxon>Asparagales</taxon>
        <taxon>Orchidaceae</taxon>
        <taxon>Vanilloideae</taxon>
        <taxon>Vanilleae</taxon>
        <taxon>Vanilla</taxon>
    </lineage>
</organism>
<evidence type="ECO:0000313" key="3">
    <source>
        <dbReference type="Proteomes" id="UP000639772"/>
    </source>
</evidence>
<feature type="region of interest" description="Disordered" evidence="1">
    <location>
        <begin position="73"/>
        <end position="108"/>
    </location>
</feature>
<accession>A0A835V764</accession>
<gene>
    <name evidence="2" type="ORF">HPP92_008375</name>
</gene>
<sequence length="108" mass="12069">MLIGRIRRALSPDRVKRLPRGIDHRLGCPRESPPPARPIVIMGFVIGSACLTCWLPAWPLVCHDPITRPAHAAEAPTPAHRAHTPQARRAARTYRRTRDVSNLFGGER</sequence>
<dbReference type="Proteomes" id="UP000639772">
    <property type="component" value="Unassembled WGS sequence"/>
</dbReference>
<feature type="compositionally biased region" description="Low complexity" evidence="1">
    <location>
        <begin position="73"/>
        <end position="88"/>
    </location>
</feature>